<evidence type="ECO:0000313" key="2">
    <source>
        <dbReference type="Proteomes" id="UP000294855"/>
    </source>
</evidence>
<name>A0A484F2E6_9EURY</name>
<organism evidence="1 2">
    <name type="scientific">Methanimicrococcus blatticola</name>
    <dbReference type="NCBI Taxonomy" id="91560"/>
    <lineage>
        <taxon>Archaea</taxon>
        <taxon>Methanobacteriati</taxon>
        <taxon>Methanobacteriota</taxon>
        <taxon>Stenosarchaea group</taxon>
        <taxon>Methanomicrobia</taxon>
        <taxon>Methanosarcinales</taxon>
        <taxon>Methanosarcinaceae</taxon>
        <taxon>Methanimicrococcus</taxon>
    </lineage>
</organism>
<comment type="caution">
    <text evidence="1">The sequence shown here is derived from an EMBL/GenBank/DDBJ whole genome shotgun (WGS) entry which is preliminary data.</text>
</comment>
<dbReference type="OrthoDB" id="135573at2157"/>
<keyword evidence="2" id="KW-1185">Reference proteome</keyword>
<dbReference type="RefSeq" id="WP_133517801.1">
    <property type="nucleotide sequence ID" value="NZ_JAHDUW010000001.1"/>
</dbReference>
<dbReference type="Proteomes" id="UP000294855">
    <property type="component" value="Unassembled WGS sequence"/>
</dbReference>
<reference evidence="1 2" key="1">
    <citation type="submission" date="2019-03" db="EMBL/GenBank/DDBJ databases">
        <title>Genomic Encyclopedia of Type Strains, Phase IV (KMG-IV): sequencing the most valuable type-strain genomes for metagenomic binning, comparative biology and taxonomic classification.</title>
        <authorList>
            <person name="Goeker M."/>
        </authorList>
    </citation>
    <scope>NUCLEOTIDE SEQUENCE [LARGE SCALE GENOMIC DNA]</scope>
    <source>
        <strain evidence="1 2">DSM 13328</strain>
    </source>
</reference>
<proteinExistence type="predicted"/>
<protein>
    <submittedName>
        <fullName evidence="1">Uncharacterized protein</fullName>
    </submittedName>
</protein>
<dbReference type="AlphaFoldDB" id="A0A484F2E6"/>
<accession>A0A484F2E6</accession>
<gene>
    <name evidence="1" type="ORF">C7391_1348</name>
</gene>
<dbReference type="EMBL" id="SNYS01000010">
    <property type="protein sequence ID" value="TDQ67795.1"/>
    <property type="molecule type" value="Genomic_DNA"/>
</dbReference>
<evidence type="ECO:0000313" key="1">
    <source>
        <dbReference type="EMBL" id="TDQ67795.1"/>
    </source>
</evidence>
<sequence>MTESPFIGRNYLKPPENERVPIVVLDFNKMYACWLPGLRYTLYFDEEPQTEELKRIREIILLEVFSTDGKYLIELTAEDFEGFETAYSLFSTYGGEMFFYRRKEGRRMKKYFDFKPKKNTSGPIRKYNAADNIF</sequence>